<dbReference type="InterPro" id="IPR015422">
    <property type="entry name" value="PyrdxlP-dep_Trfase_small"/>
</dbReference>
<dbReference type="Gene3D" id="3.90.1150.10">
    <property type="entry name" value="Aspartate Aminotransferase, domain 1"/>
    <property type="match status" value="1"/>
</dbReference>
<dbReference type="RefSeq" id="WP_269128226.1">
    <property type="nucleotide sequence ID" value="NZ_CP114058.1"/>
</dbReference>
<gene>
    <name evidence="3" type="ORF">O1V66_07030</name>
</gene>
<dbReference type="PANTHER" id="PTHR43525:SF1">
    <property type="entry name" value="PROTEIN MALY"/>
    <property type="match status" value="1"/>
</dbReference>
<dbReference type="InterPro" id="IPR015424">
    <property type="entry name" value="PyrdxlP-dep_Trfase"/>
</dbReference>
<dbReference type="PANTHER" id="PTHR43525">
    <property type="entry name" value="PROTEIN MALY"/>
    <property type="match status" value="1"/>
</dbReference>
<organism evidence="3 4">
    <name type="scientific">Rouxiella chamberiensis</name>
    <dbReference type="NCBI Taxonomy" id="1513468"/>
    <lineage>
        <taxon>Bacteria</taxon>
        <taxon>Pseudomonadati</taxon>
        <taxon>Pseudomonadota</taxon>
        <taxon>Gammaproteobacteria</taxon>
        <taxon>Enterobacterales</taxon>
        <taxon>Yersiniaceae</taxon>
        <taxon>Rouxiella</taxon>
    </lineage>
</organism>
<comment type="cofactor">
    <cofactor evidence="1">
        <name>pyridoxal 5'-phosphate</name>
        <dbReference type="ChEBI" id="CHEBI:597326"/>
    </cofactor>
</comment>
<evidence type="ECO:0000313" key="3">
    <source>
        <dbReference type="EMBL" id="WAT02354.1"/>
    </source>
</evidence>
<accession>A0ABY7HSH4</accession>
<proteinExistence type="predicted"/>
<evidence type="ECO:0000313" key="4">
    <source>
        <dbReference type="Proteomes" id="UP001164712"/>
    </source>
</evidence>
<reference evidence="3" key="1">
    <citation type="submission" date="2022-12" db="EMBL/GenBank/DDBJ databases">
        <title>Complete genome sequence of an Australian strain of Rouxiella badensis DAR84756 and resolution of the R. badensis DSM100043 and R. chamberiensis DSM28324 genomes.</title>
        <authorList>
            <person name="Paul S."/>
            <person name="Anderson P.J."/>
            <person name="Maynard G."/>
            <person name="Dyall-Smith M."/>
            <person name="Kudinha T."/>
        </authorList>
    </citation>
    <scope>NUCLEOTIDE SEQUENCE</scope>
    <source>
        <strain evidence="3">DSM 28324</strain>
    </source>
</reference>
<dbReference type="InterPro" id="IPR051798">
    <property type="entry name" value="Class-II_PLP-Dep_Aminotrans"/>
</dbReference>
<keyword evidence="4" id="KW-1185">Reference proteome</keyword>
<protein>
    <recommendedName>
        <fullName evidence="5">Aminotransferase class I/classII domain-containing protein</fullName>
    </recommendedName>
</protein>
<dbReference type="SUPFAM" id="SSF53383">
    <property type="entry name" value="PLP-dependent transferases"/>
    <property type="match status" value="1"/>
</dbReference>
<dbReference type="Proteomes" id="UP001164712">
    <property type="component" value="Chromosome"/>
</dbReference>
<evidence type="ECO:0000256" key="2">
    <source>
        <dbReference type="ARBA" id="ARBA00022898"/>
    </source>
</evidence>
<sequence>MSQSALQSKLVKDAGVFMNNGLKFGEAGEGFMRLNFALPRAELIKVIERLNRCFD</sequence>
<name>A0ABY7HSH4_9GAMM</name>
<evidence type="ECO:0008006" key="5">
    <source>
        <dbReference type="Google" id="ProtNLM"/>
    </source>
</evidence>
<keyword evidence="2" id="KW-0663">Pyridoxal phosphate</keyword>
<evidence type="ECO:0000256" key="1">
    <source>
        <dbReference type="ARBA" id="ARBA00001933"/>
    </source>
</evidence>
<dbReference type="EMBL" id="CP114058">
    <property type="protein sequence ID" value="WAT02354.1"/>
    <property type="molecule type" value="Genomic_DNA"/>
</dbReference>